<keyword evidence="3" id="KW-0472">Membrane</keyword>
<keyword evidence="5" id="KW-0449">Lipoprotein</keyword>
<dbReference type="RefSeq" id="WP_326070326.1">
    <property type="nucleotide sequence ID" value="NZ_JARLKY010000004.1"/>
</dbReference>
<proteinExistence type="predicted"/>
<keyword evidence="4" id="KW-0564">Palmitate</keyword>
<dbReference type="Proteomes" id="UP001338137">
    <property type="component" value="Unassembled WGS sequence"/>
</dbReference>
<gene>
    <name evidence="7" type="ORF">P4I72_01950</name>
</gene>
<dbReference type="InterPro" id="IPR006059">
    <property type="entry name" value="SBP"/>
</dbReference>
<evidence type="ECO:0000313" key="8">
    <source>
        <dbReference type="Proteomes" id="UP001338137"/>
    </source>
</evidence>
<dbReference type="PANTHER" id="PTHR43649:SF33">
    <property type="entry name" value="POLYGALACTURONAN_RHAMNOGALACTURONAN-BINDING PROTEIN YTCQ"/>
    <property type="match status" value="1"/>
</dbReference>
<feature type="signal peptide" evidence="6">
    <location>
        <begin position="1"/>
        <end position="19"/>
    </location>
</feature>
<organism evidence="7 8">
    <name type="scientific">Paenibacillus alba</name>
    <dbReference type="NCBI Taxonomy" id="1197127"/>
    <lineage>
        <taxon>Bacteria</taxon>
        <taxon>Bacillati</taxon>
        <taxon>Bacillota</taxon>
        <taxon>Bacilli</taxon>
        <taxon>Bacillales</taxon>
        <taxon>Paenibacillaceae</taxon>
        <taxon>Paenibacillus</taxon>
    </lineage>
</organism>
<dbReference type="PANTHER" id="PTHR43649">
    <property type="entry name" value="ARABINOSE-BINDING PROTEIN-RELATED"/>
    <property type="match status" value="1"/>
</dbReference>
<dbReference type="EMBL" id="JARLKY010000004">
    <property type="protein sequence ID" value="MEC0225886.1"/>
    <property type="molecule type" value="Genomic_DNA"/>
</dbReference>
<dbReference type="Pfam" id="PF01547">
    <property type="entry name" value="SBP_bac_1"/>
    <property type="match status" value="1"/>
</dbReference>
<evidence type="ECO:0000256" key="2">
    <source>
        <dbReference type="ARBA" id="ARBA00022729"/>
    </source>
</evidence>
<protein>
    <submittedName>
        <fullName evidence="7">Extracellular solute-binding protein</fullName>
    </submittedName>
</protein>
<accession>A0ABU6FVZ0</accession>
<evidence type="ECO:0000256" key="6">
    <source>
        <dbReference type="SAM" id="SignalP"/>
    </source>
</evidence>
<evidence type="ECO:0000256" key="1">
    <source>
        <dbReference type="ARBA" id="ARBA00022475"/>
    </source>
</evidence>
<evidence type="ECO:0000313" key="7">
    <source>
        <dbReference type="EMBL" id="MEC0225886.1"/>
    </source>
</evidence>
<dbReference type="PROSITE" id="PS51257">
    <property type="entry name" value="PROKAR_LIPOPROTEIN"/>
    <property type="match status" value="1"/>
</dbReference>
<evidence type="ECO:0000256" key="3">
    <source>
        <dbReference type="ARBA" id="ARBA00023136"/>
    </source>
</evidence>
<dbReference type="SUPFAM" id="SSF53850">
    <property type="entry name" value="Periplasmic binding protein-like II"/>
    <property type="match status" value="1"/>
</dbReference>
<feature type="chain" id="PRO_5045647875" evidence="6">
    <location>
        <begin position="20"/>
        <end position="520"/>
    </location>
</feature>
<evidence type="ECO:0000256" key="4">
    <source>
        <dbReference type="ARBA" id="ARBA00023139"/>
    </source>
</evidence>
<reference evidence="7 8" key="1">
    <citation type="submission" date="2023-03" db="EMBL/GenBank/DDBJ databases">
        <title>Bacillus Genome Sequencing.</title>
        <authorList>
            <person name="Dunlap C."/>
        </authorList>
    </citation>
    <scope>NUCLEOTIDE SEQUENCE [LARGE SCALE GENOMIC DNA]</scope>
    <source>
        <strain evidence="7 8">BD-533</strain>
    </source>
</reference>
<keyword evidence="2 6" id="KW-0732">Signal</keyword>
<evidence type="ECO:0000256" key="5">
    <source>
        <dbReference type="ARBA" id="ARBA00023288"/>
    </source>
</evidence>
<dbReference type="Gene3D" id="3.40.190.10">
    <property type="entry name" value="Periplasmic binding protein-like II"/>
    <property type="match status" value="2"/>
</dbReference>
<keyword evidence="8" id="KW-1185">Reference proteome</keyword>
<comment type="caution">
    <text evidence="7">The sequence shown here is derived from an EMBL/GenBank/DDBJ whole genome shotgun (WGS) entry which is preliminary data.</text>
</comment>
<keyword evidence="1" id="KW-1003">Cell membrane</keyword>
<dbReference type="InterPro" id="IPR050490">
    <property type="entry name" value="Bact_solute-bd_prot1"/>
</dbReference>
<name>A0ABU6FVZ0_9BACL</name>
<sequence length="520" mass="58540">MRKKWLLSIISASLLTATAVGCSQAGKQETATAGKLEGGKAAFSISFRSGNISYAENHPNLNDEKWVKKLEELTNTDLDIRLMTHKDFDQKMIQMFAINEIPDVVQASSGLTNPQLAGSVQAGVFLPLNDLLEKHGQNLLKKIPKEAWEKETDAKGNIYAIPEWLSNPSRRATWIRTDLLEKTGLPEPKTVDDYLNVMRAFKKLGVENPFMGREDFVYADAFYGAYDVFGNFFMKQGDQIVPKFFNIENMQKAIQTYKTMVDEGLMSKEFETTNPTKFKNDILAGKAGIWNMNANLLMQWDQQLRESVATGKMKLIPSPTGPDGKGGLRLVGNVTRAYLINKKAKDPAAIIKFFDWMVSSEAETFFTFGIKGENYTEENGKINYKAPTNAKDVDEETYRQVLLWFVQDTTYNKGVLSLTPEGQNLMKLYDTVLAKEGRDGIQFEPQLQGYLKNPDIAPTGDKLPPVILTHVLKMVYGKEPISEYPKVLEEWKQKGGNAVIQEATERFNKNEGVNFSKITK</sequence>